<accession>L0GUW1</accession>
<dbReference type="STRING" id="765912.Thimo_0773"/>
<dbReference type="AlphaFoldDB" id="L0GUW1"/>
<proteinExistence type="predicted"/>
<protein>
    <submittedName>
        <fullName evidence="1">Uncharacterized protein</fullName>
    </submittedName>
</protein>
<evidence type="ECO:0000313" key="1">
    <source>
        <dbReference type="EMBL" id="AGA89612.1"/>
    </source>
</evidence>
<evidence type="ECO:0000313" key="2">
    <source>
        <dbReference type="Proteomes" id="UP000010816"/>
    </source>
</evidence>
<reference evidence="1 2" key="1">
    <citation type="submission" date="2011-09" db="EMBL/GenBank/DDBJ databases">
        <title>Complete sequence of chromosome of Thioflavicoccus mobilis 8321.</title>
        <authorList>
            <consortium name="US DOE Joint Genome Institute"/>
            <person name="Lucas S."/>
            <person name="Han J."/>
            <person name="Lapidus A."/>
            <person name="Cheng J.-F."/>
            <person name="Goodwin L."/>
            <person name="Pitluck S."/>
            <person name="Peters L."/>
            <person name="Ovchinnikova G."/>
            <person name="Lu M."/>
            <person name="Detter J.C."/>
            <person name="Han C."/>
            <person name="Tapia R."/>
            <person name="Land M."/>
            <person name="Hauser L."/>
            <person name="Kyrpides N."/>
            <person name="Ivanova N."/>
            <person name="Pagani I."/>
            <person name="Vogl K."/>
            <person name="Liu Z."/>
            <person name="Imhoff J."/>
            <person name="Thiel V."/>
            <person name="Frigaard N.-U."/>
            <person name="Bryant D."/>
            <person name="Woyke T."/>
        </authorList>
    </citation>
    <scope>NUCLEOTIDE SEQUENCE [LARGE SCALE GENOMIC DNA]</scope>
    <source>
        <strain evidence="1 2">8321</strain>
    </source>
</reference>
<dbReference type="HOGENOM" id="CLU_2829927_0_0_6"/>
<dbReference type="EMBL" id="CP003051">
    <property type="protein sequence ID" value="AGA89612.1"/>
    <property type="molecule type" value="Genomic_DNA"/>
</dbReference>
<name>L0GUW1_9GAMM</name>
<dbReference type="Proteomes" id="UP000010816">
    <property type="component" value="Chromosome"/>
</dbReference>
<dbReference type="KEGG" id="tmb:Thimo_0773"/>
<sequence>MKCWGESELTHGTNNGVRPDLTREVACRRNAKSNDFSDKDRRWRRVVIDTGREENEERLEEDEDGQ</sequence>
<gene>
    <name evidence="1" type="ORF">Thimo_0773</name>
</gene>
<organism evidence="1 2">
    <name type="scientific">Thioflavicoccus mobilis 8321</name>
    <dbReference type="NCBI Taxonomy" id="765912"/>
    <lineage>
        <taxon>Bacteria</taxon>
        <taxon>Pseudomonadati</taxon>
        <taxon>Pseudomonadota</taxon>
        <taxon>Gammaproteobacteria</taxon>
        <taxon>Chromatiales</taxon>
        <taxon>Chromatiaceae</taxon>
        <taxon>Thioflavicoccus</taxon>
    </lineage>
</organism>
<keyword evidence="2" id="KW-1185">Reference proteome</keyword>